<evidence type="ECO:0000256" key="3">
    <source>
        <dbReference type="ARBA" id="ARBA00022884"/>
    </source>
</evidence>
<dbReference type="InterPro" id="IPR019734">
    <property type="entry name" value="TPR_rpt"/>
</dbReference>
<keyword evidence="6" id="KW-0863">Zinc-finger</keyword>
<dbReference type="SMART" id="SM00028">
    <property type="entry name" value="TPR"/>
    <property type="match status" value="3"/>
</dbReference>
<evidence type="ECO:0000256" key="4">
    <source>
        <dbReference type="PROSITE-ProRule" id="PRU00176"/>
    </source>
</evidence>
<dbReference type="PANTHER" id="PTHR47678:SF4">
    <property type="entry name" value="SHOCK PROTEIN 70 (HSP70)-INTERACTING PROTEIN, PUTATIVE-RELATED"/>
    <property type="match status" value="1"/>
</dbReference>
<gene>
    <name evidence="12" type="primary">LOC106469705</name>
</gene>
<keyword evidence="8" id="KW-1133">Transmembrane helix</keyword>
<feature type="compositionally biased region" description="Basic and acidic residues" evidence="7">
    <location>
        <begin position="155"/>
        <end position="166"/>
    </location>
</feature>
<evidence type="ECO:0000256" key="8">
    <source>
        <dbReference type="SAM" id="Phobius"/>
    </source>
</evidence>
<feature type="zinc finger region" description="C3H1-type" evidence="6">
    <location>
        <begin position="525"/>
        <end position="552"/>
    </location>
</feature>
<feature type="compositionally biased region" description="Basic and acidic residues" evidence="7">
    <location>
        <begin position="204"/>
        <end position="220"/>
    </location>
</feature>
<dbReference type="Gene3D" id="3.30.70.330">
    <property type="match status" value="1"/>
</dbReference>
<name>A0ABM1BNP0_LIMPO</name>
<keyword evidence="8" id="KW-0812">Transmembrane</keyword>
<protein>
    <submittedName>
        <fullName evidence="12">Uncharacterized protein LOC106469705</fullName>
    </submittedName>
</protein>
<evidence type="ECO:0000256" key="6">
    <source>
        <dbReference type="PROSITE-ProRule" id="PRU00723"/>
    </source>
</evidence>
<dbReference type="InterPro" id="IPR000571">
    <property type="entry name" value="Znf_CCCH"/>
</dbReference>
<evidence type="ECO:0000259" key="9">
    <source>
        <dbReference type="PROSITE" id="PS50102"/>
    </source>
</evidence>
<dbReference type="Gene3D" id="1.25.40.10">
    <property type="entry name" value="Tetratricopeptide repeat domain"/>
    <property type="match status" value="1"/>
</dbReference>
<proteinExistence type="predicted"/>
<evidence type="ECO:0000313" key="12">
    <source>
        <dbReference type="RefSeq" id="XP_013785671.2"/>
    </source>
</evidence>
<keyword evidence="1" id="KW-0677">Repeat</keyword>
<dbReference type="SUPFAM" id="SSF48452">
    <property type="entry name" value="TPR-like"/>
    <property type="match status" value="1"/>
</dbReference>
<dbReference type="PROSITE" id="PS50102">
    <property type="entry name" value="RRM"/>
    <property type="match status" value="1"/>
</dbReference>
<dbReference type="InterPro" id="IPR012677">
    <property type="entry name" value="Nucleotide-bd_a/b_plait_sf"/>
</dbReference>
<feature type="domain" description="C3H1-type" evidence="10">
    <location>
        <begin position="525"/>
        <end position="552"/>
    </location>
</feature>
<feature type="domain" description="RRM" evidence="9">
    <location>
        <begin position="423"/>
        <end position="495"/>
    </location>
</feature>
<dbReference type="CDD" id="cd00590">
    <property type="entry name" value="RRM_SF"/>
    <property type="match status" value="1"/>
</dbReference>
<keyword evidence="11" id="KW-1185">Reference proteome</keyword>
<evidence type="ECO:0000313" key="11">
    <source>
        <dbReference type="Proteomes" id="UP000694941"/>
    </source>
</evidence>
<accession>A0ABM1BNP0</accession>
<feature type="transmembrane region" description="Helical" evidence="8">
    <location>
        <begin position="114"/>
        <end position="131"/>
    </location>
</feature>
<evidence type="ECO:0000256" key="5">
    <source>
        <dbReference type="PROSITE-ProRule" id="PRU00339"/>
    </source>
</evidence>
<dbReference type="RefSeq" id="XP_013785671.2">
    <property type="nucleotide sequence ID" value="XM_013930217.2"/>
</dbReference>
<dbReference type="Pfam" id="PF00076">
    <property type="entry name" value="RRM_1"/>
    <property type="match status" value="1"/>
</dbReference>
<dbReference type="SUPFAM" id="SSF54928">
    <property type="entry name" value="RNA-binding domain, RBD"/>
    <property type="match status" value="1"/>
</dbReference>
<dbReference type="Proteomes" id="UP000694941">
    <property type="component" value="Unplaced"/>
</dbReference>
<evidence type="ECO:0000256" key="1">
    <source>
        <dbReference type="ARBA" id="ARBA00022737"/>
    </source>
</evidence>
<dbReference type="InterPro" id="IPR011990">
    <property type="entry name" value="TPR-like_helical_dom_sf"/>
</dbReference>
<keyword evidence="3 4" id="KW-0694">RNA-binding</keyword>
<dbReference type="PROSITE" id="PS50005">
    <property type="entry name" value="TPR"/>
    <property type="match status" value="2"/>
</dbReference>
<keyword evidence="8" id="KW-0472">Membrane</keyword>
<dbReference type="InterPro" id="IPR013105">
    <property type="entry name" value="TPR_2"/>
</dbReference>
<dbReference type="InterPro" id="IPR035979">
    <property type="entry name" value="RBD_domain_sf"/>
</dbReference>
<feature type="region of interest" description="Disordered" evidence="7">
    <location>
        <begin position="143"/>
        <end position="220"/>
    </location>
</feature>
<dbReference type="PROSITE" id="PS50103">
    <property type="entry name" value="ZF_C3H1"/>
    <property type="match status" value="1"/>
</dbReference>
<evidence type="ECO:0000256" key="7">
    <source>
        <dbReference type="SAM" id="MobiDB-lite"/>
    </source>
</evidence>
<evidence type="ECO:0000256" key="2">
    <source>
        <dbReference type="ARBA" id="ARBA00022803"/>
    </source>
</evidence>
<dbReference type="PANTHER" id="PTHR47678">
    <property type="entry name" value="TETRATRICOPEPTIDE REPEAT PROTEIN 31"/>
    <property type="match status" value="1"/>
</dbReference>
<dbReference type="Pfam" id="PF13432">
    <property type="entry name" value="TPR_16"/>
    <property type="match status" value="1"/>
</dbReference>
<dbReference type="SMART" id="SM00360">
    <property type="entry name" value="RRM"/>
    <property type="match status" value="1"/>
</dbReference>
<keyword evidence="2 5" id="KW-0802">TPR repeat</keyword>
<keyword evidence="6" id="KW-0862">Zinc</keyword>
<feature type="repeat" description="TPR" evidence="5">
    <location>
        <begin position="300"/>
        <end position="333"/>
    </location>
</feature>
<dbReference type="GeneID" id="106469705"/>
<sequence length="563" mass="63657">MGISKKEAYEVLGLSSGGNVIFISTSFFGDNGYEMDDSVEDTWDDDSSVESEIEAVSHDLGHAIRLENNEKITATMMKTHVKDAYKIAEDLIAEEEKDRRKAEKRRAKKRYRECKVSITFFYYFLFCILLQRRNAKKKLEKELAQKSETNNQYGEDIKNKDDKRNYESSSSENEEEDLDPNSAFVAIAASKNRKANNSTQNKIKNKERPKPQTGVDEEKQNVTEIDPVVLQSRQLAIRGNEMASLGRYQEAIQLFTKATKLDPRDYRFFGNRSYCFDRLGDYKKALSDAEVAISLSPQWPKGYFRKGRALSGLKKYVEAEEAFEKVLKLDKDCSDAVEELQKVRSVQIIEMGFTEAQADSAISHYGTVQSALEALLSQSGGCINAATGGVDHEYEDLVLTTSKPVTNQTADEKMDPGNPNGFTSLWVGNVQKEVTDKMLLSFFSKYGTVSSIRILPERYCAFINYRDKQSAGKAMQFLQGKELCGQYLLIRFPDNPVTMGQPGVTVLKKSRTGSKPDTKRKVTGPVQDGECYFWRTTGCVFGSRCIHKHIKEHEGVDKKPWQA</sequence>
<dbReference type="Pfam" id="PF07719">
    <property type="entry name" value="TPR_2"/>
    <property type="match status" value="1"/>
</dbReference>
<reference evidence="12" key="1">
    <citation type="submission" date="2025-08" db="UniProtKB">
        <authorList>
            <consortium name="RefSeq"/>
        </authorList>
    </citation>
    <scope>IDENTIFICATION</scope>
    <source>
        <tissue evidence="12">Muscle</tissue>
    </source>
</reference>
<organism evidence="11 12">
    <name type="scientific">Limulus polyphemus</name>
    <name type="common">Atlantic horseshoe crab</name>
    <dbReference type="NCBI Taxonomy" id="6850"/>
    <lineage>
        <taxon>Eukaryota</taxon>
        <taxon>Metazoa</taxon>
        <taxon>Ecdysozoa</taxon>
        <taxon>Arthropoda</taxon>
        <taxon>Chelicerata</taxon>
        <taxon>Merostomata</taxon>
        <taxon>Xiphosura</taxon>
        <taxon>Limulidae</taxon>
        <taxon>Limulus</taxon>
    </lineage>
</organism>
<feature type="repeat" description="TPR" evidence="5">
    <location>
        <begin position="232"/>
        <end position="265"/>
    </location>
</feature>
<evidence type="ECO:0000259" key="10">
    <source>
        <dbReference type="PROSITE" id="PS50103"/>
    </source>
</evidence>
<dbReference type="InterPro" id="IPR000504">
    <property type="entry name" value="RRM_dom"/>
</dbReference>
<keyword evidence="6" id="KW-0479">Metal-binding</keyword>